<dbReference type="RefSeq" id="WP_141442747.1">
    <property type="nucleotide sequence ID" value="NZ_CP038231.1"/>
</dbReference>
<organism evidence="2 3">
    <name type="scientific">Formicincola oecophyllae</name>
    <dbReference type="NCBI Taxonomy" id="2558361"/>
    <lineage>
        <taxon>Bacteria</taxon>
        <taxon>Pseudomonadati</taxon>
        <taxon>Pseudomonadota</taxon>
        <taxon>Alphaproteobacteria</taxon>
        <taxon>Acetobacterales</taxon>
        <taxon>Acetobacteraceae</taxon>
        <taxon>Formicincola</taxon>
    </lineage>
</organism>
<dbReference type="AlphaFoldDB" id="A0A4Y6U6V5"/>
<evidence type="ECO:0000313" key="2">
    <source>
        <dbReference type="EMBL" id="QDH13102.1"/>
    </source>
</evidence>
<keyword evidence="3" id="KW-1185">Reference proteome</keyword>
<evidence type="ECO:0000256" key="1">
    <source>
        <dbReference type="SAM" id="Coils"/>
    </source>
</evidence>
<proteinExistence type="predicted"/>
<dbReference type="EMBL" id="CP038231">
    <property type="protein sequence ID" value="QDH13102.1"/>
    <property type="molecule type" value="Genomic_DNA"/>
</dbReference>
<accession>A0A4Y6U6V5</accession>
<feature type="coiled-coil region" evidence="1">
    <location>
        <begin position="72"/>
        <end position="103"/>
    </location>
</feature>
<dbReference type="Proteomes" id="UP000318709">
    <property type="component" value="Chromosome"/>
</dbReference>
<protein>
    <submittedName>
        <fullName evidence="2">Uncharacterized protein</fullName>
    </submittedName>
</protein>
<keyword evidence="1" id="KW-0175">Coiled coil</keyword>
<reference evidence="2 3" key="1">
    <citation type="submission" date="2019-03" db="EMBL/GenBank/DDBJ databases">
        <title>The complete genome sequence of Swingsia_sp. F3b2 LMG30590(T).</title>
        <authorList>
            <person name="Chua K.-O."/>
            <person name="Chan K.-G."/>
            <person name="See-Too W.-S."/>
        </authorList>
    </citation>
    <scope>NUCLEOTIDE SEQUENCE [LARGE SCALE GENOMIC DNA]</scope>
    <source>
        <strain evidence="2 3">F3b2</strain>
    </source>
</reference>
<sequence>MTPKRPTHSKSGKATQATLDKALAQLTQSAGLVAELEKDLVEKAKALSLPRPDARNVLQNHTMTEATIANELGQLRANMQFYRQHLERERQRLEERARYQDHNRGQA</sequence>
<dbReference type="KEGG" id="swf:E3E12_01575"/>
<name>A0A4Y6U6V5_9PROT</name>
<evidence type="ECO:0000313" key="3">
    <source>
        <dbReference type="Proteomes" id="UP000318709"/>
    </source>
</evidence>
<gene>
    <name evidence="2" type="ORF">E3E12_01575</name>
</gene>